<feature type="region of interest" description="Disordered" evidence="14">
    <location>
        <begin position="1"/>
        <end position="29"/>
    </location>
</feature>
<evidence type="ECO:0000256" key="7">
    <source>
        <dbReference type="ARBA" id="ARBA00022840"/>
    </source>
</evidence>
<dbReference type="InterPro" id="IPR011545">
    <property type="entry name" value="DEAD/DEAH_box_helicase_dom"/>
</dbReference>
<dbReference type="InterPro" id="IPR034583">
    <property type="entry name" value="EMF1"/>
</dbReference>
<dbReference type="InterPro" id="IPR000873">
    <property type="entry name" value="AMP-dep_synth/lig_dom"/>
</dbReference>
<dbReference type="Pfam" id="PF00270">
    <property type="entry name" value="DEAD"/>
    <property type="match status" value="1"/>
</dbReference>
<dbReference type="Proteomes" id="UP001055439">
    <property type="component" value="Chromosome 2"/>
</dbReference>
<keyword evidence="2" id="KW-0547">Nucleotide-binding</keyword>
<dbReference type="GO" id="GO:0009910">
    <property type="term" value="P:negative regulation of flower development"/>
    <property type="evidence" value="ECO:0007669"/>
    <property type="project" value="InterPro"/>
</dbReference>
<dbReference type="InterPro" id="IPR027417">
    <property type="entry name" value="P-loop_NTPase"/>
</dbReference>
<keyword evidence="1" id="KW-0479">Metal-binding</keyword>
<evidence type="ECO:0000256" key="6">
    <source>
        <dbReference type="ARBA" id="ARBA00022833"/>
    </source>
</evidence>
<dbReference type="GO" id="GO:0045892">
    <property type="term" value="P:negative regulation of DNA-templated transcription"/>
    <property type="evidence" value="ECO:0007669"/>
    <property type="project" value="InterPro"/>
</dbReference>
<organism evidence="19 20">
    <name type="scientific">Musa troglodytarum</name>
    <name type="common">fe'i banana</name>
    <dbReference type="NCBI Taxonomy" id="320322"/>
    <lineage>
        <taxon>Eukaryota</taxon>
        <taxon>Viridiplantae</taxon>
        <taxon>Streptophyta</taxon>
        <taxon>Embryophyta</taxon>
        <taxon>Tracheophyta</taxon>
        <taxon>Spermatophyta</taxon>
        <taxon>Magnoliopsida</taxon>
        <taxon>Liliopsida</taxon>
        <taxon>Zingiberales</taxon>
        <taxon>Musaceae</taxon>
        <taxon>Musa</taxon>
    </lineage>
</organism>
<dbReference type="GO" id="GO:0016787">
    <property type="term" value="F:hydrolase activity"/>
    <property type="evidence" value="ECO:0007669"/>
    <property type="project" value="UniProtKB-KW"/>
</dbReference>
<comment type="similarity">
    <text evidence="9">Belongs to the DEAD box helicase family. DDX41 subfamily.</text>
</comment>
<keyword evidence="5" id="KW-0347">Helicase</keyword>
<keyword evidence="6" id="KW-0862">Zinc</keyword>
<dbReference type="GO" id="GO:0005737">
    <property type="term" value="C:cytoplasm"/>
    <property type="evidence" value="ECO:0007669"/>
    <property type="project" value="UniProtKB-ARBA"/>
</dbReference>
<comment type="catalytic activity">
    <reaction evidence="10">
        <text>(E)-4-coumarate + ATP + CoA = (E)-4-coumaroyl-CoA + AMP + diphosphate</text>
        <dbReference type="Rhea" id="RHEA:19641"/>
        <dbReference type="ChEBI" id="CHEBI:12876"/>
        <dbReference type="ChEBI" id="CHEBI:30616"/>
        <dbReference type="ChEBI" id="CHEBI:33019"/>
        <dbReference type="ChEBI" id="CHEBI:57287"/>
        <dbReference type="ChEBI" id="CHEBI:85008"/>
        <dbReference type="ChEBI" id="CHEBI:456215"/>
        <dbReference type="EC" id="6.2.1.12"/>
    </reaction>
    <physiologicalReaction direction="left-to-right" evidence="10">
        <dbReference type="Rhea" id="RHEA:19642"/>
    </physiologicalReaction>
</comment>
<dbReference type="InterPro" id="IPR020845">
    <property type="entry name" value="AMP-binding_CS"/>
</dbReference>
<dbReference type="EMBL" id="CP097504">
    <property type="protein sequence ID" value="URD85092.1"/>
    <property type="molecule type" value="Genomic_DNA"/>
</dbReference>
<dbReference type="GO" id="GO:0005634">
    <property type="term" value="C:nucleus"/>
    <property type="evidence" value="ECO:0007669"/>
    <property type="project" value="UniProtKB-ARBA"/>
</dbReference>
<dbReference type="GO" id="GO:0009698">
    <property type="term" value="P:phenylpropanoid metabolic process"/>
    <property type="evidence" value="ECO:0007669"/>
    <property type="project" value="UniProtKB-ARBA"/>
</dbReference>
<evidence type="ECO:0000256" key="12">
    <source>
        <dbReference type="PROSITE-ProRule" id="PRU00047"/>
    </source>
</evidence>
<evidence type="ECO:0000259" key="18">
    <source>
        <dbReference type="PROSITE" id="PS51195"/>
    </source>
</evidence>
<dbReference type="Pfam" id="PF00501">
    <property type="entry name" value="AMP-binding"/>
    <property type="match status" value="2"/>
</dbReference>
<keyword evidence="4" id="KW-0378">Hydrolase</keyword>
<dbReference type="SMART" id="SM00487">
    <property type="entry name" value="DEXDc"/>
    <property type="match status" value="1"/>
</dbReference>
<dbReference type="InterPro" id="IPR001878">
    <property type="entry name" value="Znf_CCHC"/>
</dbReference>
<dbReference type="PROSITE" id="PS00455">
    <property type="entry name" value="AMP_BINDING"/>
    <property type="match status" value="1"/>
</dbReference>
<feature type="short sequence motif" description="Q motif" evidence="13">
    <location>
        <begin position="163"/>
        <end position="191"/>
    </location>
</feature>
<sequence>MASADAPPKPPPPSTAEPDNDDDDYQDYVPVKKRRAMEAQKILQRKGRPASAGDSDAANRPQALAEAKPSLLVKASQLKRDLPEISPTEQLVQQEKEMIEHLSDRKTLMSVRELAKGITYTDPIPTGWKPPLAIRRMPARHADAIRRQWHILVEGENVPPPVKNFRDMRLPEPILKKLKEKRIIQPTPIQVQGLPVILAGRDMIGIAFTGSGKTLVFVLPLIMTALQEEVMMPIVPGEGPFGLVVCPSRELARQTYEVVEQFLVPLRDHGYPELRPLLCIGGVDMRSQLEVVKKGVHIVVATPGRLKDLLAKKKMNLDNCRYLTLDEADRLVDLGFEDDIREVFDHFKAQRQTLLFSATMPKKIQNFAKSALVKPVTVNVGRAGAANLDVIQEVEYVKQEAKIVYLLECLQKTPPPVLIFCENKADVDDIHEYLLLKGVEAVAIHGGKDQEEREYAIASFKSGKKDVLVATDVASKGLDFPDIQHVINYDMPAEIENYVHRIGRTGRCGKTGIATTFINKNQTETTLLDLKHLLQEAKQRIPPVLAELNDPMEDGDALTDASGVKGCAYCGGLGHRIRDCPKLEHQKSMAIAGSKRDYFGSGGYRDVCKPENISVIRDYNPPSNSQRPTFFGWMVENSFAVEQHNSCQFCCLLIVIRVPDVYVGGLSLLLFVDDVATVWLCSSRGTQRCKRVPIAPRSPWPPVSKAATFKHEILRMIKVRDGPICIKRKVMVARLYLLISNGKSEIPRSGIPQVMGEEADDSDDKADEELLASTAQNSRRWLLHRHVSKGRRTKPAQLNGSTWATSTLLSYSHSRMLWHKALQENNTTFLDDWMLPADGYFGVPSSLSCLYPLFFSLRRFPLSRKENPRPKKLGFPDRTLADLSRLSCPELAFAMEVAVKELNAEGKESALVTHGKHDGDECNHFTIRGYVAGVRKRDAKICWPLYMAGNESSDALSSMLPPLHVSKFKRWSCLNCLHAIYASADVTGSANFTNSFETVILEERPVSDCIIKVSHGEHSPVPYHGNKNNESKTDDAAKEGYQVLTYRNFRTEEKENHSCKSITAVAEGEEFQAGQSQKRSTSNEENNFKAALLFDDASPNVGAEPNGGMRFGLFDATIIFRGTDLAACENKNDEGITAQGNINIVPDGMTKESRKLVGVDLCIPEDDVLTSTAANLPNYDLMMLDQNNDEASYGNKNLSDGMYFSRNQKCASSSSHRKVNQKRVHKLRLLEDIMKNEELHISKKIHTFKGGADTCEKNHKRSDEWKCEIHPGDYKKGNFFSQNCKVIPAKPIDATEAIHSKDEEISLMHWLKKVSKKIVTDDSQRKKNIVAKGYAEIKSVENKVVTFPRTHKKKDADPLSKGYRASKYNKSCTVEKKSKFTRLKPSAHCLMPQQENLISKDASVKHGPPENVYPQLRNITSEDILLPCLENLERSCEQKSEINRRKRKAFQVKDRNPSQVNWSKKQVIKKQRNMMTHEKKTLDDIPMDIVELLAKNQHERSMMNAEVSNMNKHELSMMNGELRHGIYSNVTGHRGSKFPKALYQRQANDTVLCIPTAPHGNQNDVHGSEACKAVEFQKHALIDLNQQGADFLAIPQYDGSQPCTTHHSAVDSKKTSSFQISWDRMRMQDSGLYQKNQGVSAQRSRGGIHDMSSLSLNGRIFGVDKRNIDTCHNHRKMVPFDSFLDTTQKIIPRKTGYQEPVNLTSSNLTYGEGKSEQTANGIALPARSYLKERASRCHPGGAGPVDMHNSETVSALHLLRLVDQAAQSGTSWDINCTGITQDSRLNYNRQPSEMHGAEVGVRNKKTQEIPSTTGYCAHDQFPRIGALGSLLQNENMTLSYKPPAPLGSKAVCSAELPSFCIYDVDKIDAPSSSAHNTRSSSGTFMEVVKAALSHVYATQERAAIRAEQKSYGYAQIVASAVNISNLLHDADVKTVKEGCTASGSAEVVNGSRYLHGARVGIVAKPSAEFVAAILGTWLRGGVAVPLAISYPESELLHVMNDSDVSMILSTPEHQETMENVAAKCSAKVSLIPTVTSMPSNNMFSEHSGEEAIDLVAELIREIEDSSMIKGDYPALILYTSGTTGKPKGVVHTHKSIIAQVEFMPKFSVRGVWQRWRDSYPKDGNKAADAITLFTGVPTMYTRLLQGYQTMDSDLQKACASAANQLRLMMCGSSALPFPVMKQWEEVTGHRLLERYGMTEFVMAISNPLHGVRKGGTVGKPLPRVEVKILAEDGSEVGTRGVGELCVRSPSLFKEYWKLPKVTEESFTDDGFFKTGDTVTTDEDGYYIILGRTNADIMKVGGYKLSALEIEAILLEARKSYISRTSIHKAVSECCILGLPDEDYGEIVCAIIAPHADARSSAEQEQKPAITLEDLRSWSTDKLAPYKIPTKLFLWDSLPRNAMGKVNKKEIKKLLEQQP</sequence>
<dbReference type="CDD" id="cd17951">
    <property type="entry name" value="DEADc_DDX41"/>
    <property type="match status" value="1"/>
</dbReference>
<keyword evidence="7" id="KW-0067">ATP-binding</keyword>
<protein>
    <submittedName>
        <fullName evidence="19">Embryonic flower</fullName>
    </submittedName>
</protein>
<dbReference type="GO" id="GO:0000398">
    <property type="term" value="P:mRNA splicing, via spliceosome"/>
    <property type="evidence" value="ECO:0007669"/>
    <property type="project" value="InterPro"/>
</dbReference>
<dbReference type="CDD" id="cd18787">
    <property type="entry name" value="SF2_C_DEAD"/>
    <property type="match status" value="1"/>
</dbReference>
<dbReference type="GO" id="GO:0048367">
    <property type="term" value="P:shoot system development"/>
    <property type="evidence" value="ECO:0007669"/>
    <property type="project" value="InterPro"/>
</dbReference>
<dbReference type="GO" id="GO:0008270">
    <property type="term" value="F:zinc ion binding"/>
    <property type="evidence" value="ECO:0007669"/>
    <property type="project" value="UniProtKB-KW"/>
</dbReference>
<keyword evidence="8" id="KW-0694">RNA-binding</keyword>
<dbReference type="Pfam" id="PF00271">
    <property type="entry name" value="Helicase_C"/>
    <property type="match status" value="1"/>
</dbReference>
<dbReference type="SUPFAM" id="SSF52540">
    <property type="entry name" value="P-loop containing nucleoside triphosphate hydrolases"/>
    <property type="match status" value="1"/>
</dbReference>
<dbReference type="InterPro" id="IPR042099">
    <property type="entry name" value="ANL_N_sf"/>
</dbReference>
<dbReference type="GO" id="GO:0106290">
    <property type="term" value="F:trans-cinnamate-CoA ligase activity"/>
    <property type="evidence" value="ECO:0007669"/>
    <property type="project" value="UniProtKB-ARBA"/>
</dbReference>
<feature type="domain" description="Helicase C-terminal" evidence="17">
    <location>
        <begin position="389"/>
        <end position="549"/>
    </location>
</feature>
<dbReference type="GO" id="GO:0016207">
    <property type="term" value="F:4-coumarate-CoA ligase activity"/>
    <property type="evidence" value="ECO:0007669"/>
    <property type="project" value="UniProtKB-EC"/>
</dbReference>
<dbReference type="InterPro" id="IPR025110">
    <property type="entry name" value="AMP-bd_C"/>
</dbReference>
<name>A0A9E7EZY7_9LILI</name>
<evidence type="ECO:0000256" key="8">
    <source>
        <dbReference type="ARBA" id="ARBA00022884"/>
    </source>
</evidence>
<comment type="catalytic activity">
    <reaction evidence="11">
        <text>ATP + H2O = ADP + phosphate + H(+)</text>
        <dbReference type="Rhea" id="RHEA:13065"/>
        <dbReference type="ChEBI" id="CHEBI:15377"/>
        <dbReference type="ChEBI" id="CHEBI:15378"/>
        <dbReference type="ChEBI" id="CHEBI:30616"/>
        <dbReference type="ChEBI" id="CHEBI:43474"/>
        <dbReference type="ChEBI" id="CHEBI:456216"/>
        <dbReference type="EC" id="3.6.4.13"/>
    </reaction>
</comment>
<dbReference type="GO" id="GO:0005524">
    <property type="term" value="F:ATP binding"/>
    <property type="evidence" value="ECO:0007669"/>
    <property type="project" value="UniProtKB-KW"/>
</dbReference>
<dbReference type="PROSITE" id="PS51192">
    <property type="entry name" value="HELICASE_ATP_BIND_1"/>
    <property type="match status" value="1"/>
</dbReference>
<dbReference type="Pfam" id="PF13193">
    <property type="entry name" value="AMP-binding_C"/>
    <property type="match status" value="1"/>
</dbReference>
<evidence type="ECO:0000256" key="2">
    <source>
        <dbReference type="ARBA" id="ARBA00022741"/>
    </source>
</evidence>
<evidence type="ECO:0000256" key="4">
    <source>
        <dbReference type="ARBA" id="ARBA00022801"/>
    </source>
</evidence>
<dbReference type="PROSITE" id="PS51194">
    <property type="entry name" value="HELICASE_CTER"/>
    <property type="match status" value="1"/>
</dbReference>
<dbReference type="PANTHER" id="PTHR35504:SF1">
    <property type="entry name" value="PROTEIN EMBRYONIC FLOWER 1"/>
    <property type="match status" value="1"/>
</dbReference>
<feature type="domain" description="DEAD-box RNA helicase Q" evidence="18">
    <location>
        <begin position="163"/>
        <end position="191"/>
    </location>
</feature>
<dbReference type="InterPro" id="IPR044113">
    <property type="entry name" value="DEADc_DDX41"/>
</dbReference>
<dbReference type="GO" id="GO:0003724">
    <property type="term" value="F:RNA helicase activity"/>
    <property type="evidence" value="ECO:0007669"/>
    <property type="project" value="UniProtKB-EC"/>
</dbReference>
<dbReference type="InterPro" id="IPR045851">
    <property type="entry name" value="AMP-bd_C_sf"/>
</dbReference>
<dbReference type="GO" id="GO:0003723">
    <property type="term" value="F:RNA binding"/>
    <property type="evidence" value="ECO:0007669"/>
    <property type="project" value="UniProtKB-KW"/>
</dbReference>
<dbReference type="CDD" id="cd05941">
    <property type="entry name" value="MCS"/>
    <property type="match status" value="1"/>
</dbReference>
<dbReference type="Gene3D" id="3.40.50.12780">
    <property type="entry name" value="N-terminal domain of ligase-like"/>
    <property type="match status" value="2"/>
</dbReference>
<keyword evidence="3 12" id="KW-0863">Zinc-finger</keyword>
<dbReference type="SUPFAM" id="SSF56801">
    <property type="entry name" value="Acetyl-CoA synthetase-like"/>
    <property type="match status" value="1"/>
</dbReference>
<proteinExistence type="inferred from homology"/>
<feature type="domain" description="CCHC-type" evidence="15">
    <location>
        <begin position="567"/>
        <end position="582"/>
    </location>
</feature>
<evidence type="ECO:0000256" key="9">
    <source>
        <dbReference type="ARBA" id="ARBA00023594"/>
    </source>
</evidence>
<evidence type="ECO:0000256" key="11">
    <source>
        <dbReference type="ARBA" id="ARBA00047984"/>
    </source>
</evidence>
<dbReference type="InterPro" id="IPR014014">
    <property type="entry name" value="RNA_helicase_DEAD_Q_motif"/>
</dbReference>
<feature type="domain" description="Helicase ATP-binding" evidence="16">
    <location>
        <begin position="194"/>
        <end position="378"/>
    </location>
</feature>
<evidence type="ECO:0000256" key="3">
    <source>
        <dbReference type="ARBA" id="ARBA00022771"/>
    </source>
</evidence>
<evidence type="ECO:0000259" key="16">
    <source>
        <dbReference type="PROSITE" id="PS51192"/>
    </source>
</evidence>
<dbReference type="SMART" id="SM00490">
    <property type="entry name" value="HELICc"/>
    <property type="match status" value="1"/>
</dbReference>
<feature type="region of interest" description="Disordered" evidence="14">
    <location>
        <begin position="41"/>
        <end position="62"/>
    </location>
</feature>
<evidence type="ECO:0000313" key="20">
    <source>
        <dbReference type="Proteomes" id="UP001055439"/>
    </source>
</evidence>
<keyword evidence="20" id="KW-1185">Reference proteome</keyword>
<evidence type="ECO:0000256" key="14">
    <source>
        <dbReference type="SAM" id="MobiDB-lite"/>
    </source>
</evidence>
<dbReference type="PROSITE" id="PS51195">
    <property type="entry name" value="Q_MOTIF"/>
    <property type="match status" value="1"/>
</dbReference>
<dbReference type="FunFam" id="3.40.50.300:FF:000657">
    <property type="entry name" value="Probable ATP-dependent RNA helicase DDX41"/>
    <property type="match status" value="1"/>
</dbReference>
<evidence type="ECO:0000259" key="15">
    <source>
        <dbReference type="PROSITE" id="PS50158"/>
    </source>
</evidence>
<gene>
    <name evidence="19" type="ORF">MUK42_27817</name>
</gene>
<evidence type="ECO:0000256" key="1">
    <source>
        <dbReference type="ARBA" id="ARBA00022723"/>
    </source>
</evidence>
<accession>A0A9E7EZY7</accession>
<dbReference type="OrthoDB" id="754229at2759"/>
<evidence type="ECO:0000259" key="17">
    <source>
        <dbReference type="PROSITE" id="PS51194"/>
    </source>
</evidence>
<dbReference type="InterPro" id="IPR014001">
    <property type="entry name" value="Helicase_ATP-bd"/>
</dbReference>
<dbReference type="PANTHER" id="PTHR35504">
    <property type="entry name" value="PROTEIN EMBRYONIC FLOWER 1"/>
    <property type="match status" value="1"/>
</dbReference>
<evidence type="ECO:0000313" key="19">
    <source>
        <dbReference type="EMBL" id="URD85092.1"/>
    </source>
</evidence>
<reference evidence="19" key="1">
    <citation type="submission" date="2022-05" db="EMBL/GenBank/DDBJ databases">
        <title>The Musa troglodytarum L. genome provides insights into the mechanism of non-climacteric behaviour and enrichment of carotenoids.</title>
        <authorList>
            <person name="Wang J."/>
        </authorList>
    </citation>
    <scope>NUCLEOTIDE SEQUENCE</scope>
    <source>
        <tissue evidence="19">Leaf</tissue>
    </source>
</reference>
<dbReference type="SMART" id="SM00343">
    <property type="entry name" value="ZnF_C2HC"/>
    <property type="match status" value="1"/>
</dbReference>
<evidence type="ECO:0000256" key="10">
    <source>
        <dbReference type="ARBA" id="ARBA00034252"/>
    </source>
</evidence>
<dbReference type="Gene3D" id="3.40.50.300">
    <property type="entry name" value="P-loop containing nucleotide triphosphate hydrolases"/>
    <property type="match status" value="2"/>
</dbReference>
<dbReference type="PROSITE" id="PS50158">
    <property type="entry name" value="ZF_CCHC"/>
    <property type="match status" value="1"/>
</dbReference>
<dbReference type="FunFam" id="3.40.50.300:FF:000449">
    <property type="entry name" value="Probable ATP-dependent RNA helicase DDX41"/>
    <property type="match status" value="1"/>
</dbReference>
<evidence type="ECO:0000256" key="5">
    <source>
        <dbReference type="ARBA" id="ARBA00022806"/>
    </source>
</evidence>
<evidence type="ECO:0000256" key="13">
    <source>
        <dbReference type="PROSITE-ProRule" id="PRU00552"/>
    </source>
</evidence>
<dbReference type="InterPro" id="IPR001650">
    <property type="entry name" value="Helicase_C-like"/>
</dbReference>
<dbReference type="Gene3D" id="3.30.300.30">
    <property type="match status" value="1"/>
</dbReference>